<feature type="transmembrane region" description="Helical" evidence="8">
    <location>
        <begin position="315"/>
        <end position="343"/>
    </location>
</feature>
<keyword evidence="10" id="KW-1185">Reference proteome</keyword>
<feature type="transmembrane region" description="Helical" evidence="8">
    <location>
        <begin position="74"/>
        <end position="95"/>
    </location>
</feature>
<evidence type="ECO:0000256" key="8">
    <source>
        <dbReference type="SAM" id="Phobius"/>
    </source>
</evidence>
<name>A0A3M8D8J7_9BACL</name>
<feature type="transmembrane region" description="Helical" evidence="8">
    <location>
        <begin position="116"/>
        <end position="135"/>
    </location>
</feature>
<evidence type="ECO:0000256" key="5">
    <source>
        <dbReference type="ARBA" id="ARBA00022989"/>
    </source>
</evidence>
<gene>
    <name evidence="9" type="ORF">EDM59_14215</name>
</gene>
<keyword evidence="6 8" id="KW-0472">Membrane</keyword>
<evidence type="ECO:0000313" key="10">
    <source>
        <dbReference type="Proteomes" id="UP000269573"/>
    </source>
</evidence>
<feature type="transmembrane region" description="Helical" evidence="8">
    <location>
        <begin position="413"/>
        <end position="434"/>
    </location>
</feature>
<accession>A0A3M8D8J7</accession>
<dbReference type="InterPro" id="IPR038377">
    <property type="entry name" value="Na/Glc_symporter_sf"/>
</dbReference>
<evidence type="ECO:0000256" key="2">
    <source>
        <dbReference type="ARBA" id="ARBA00006434"/>
    </source>
</evidence>
<keyword evidence="3" id="KW-0813">Transport</keyword>
<feature type="transmembrane region" description="Helical" evidence="8">
    <location>
        <begin position="454"/>
        <end position="474"/>
    </location>
</feature>
<evidence type="ECO:0000313" key="9">
    <source>
        <dbReference type="EMBL" id="RNB83687.1"/>
    </source>
</evidence>
<proteinExistence type="inferred from homology"/>
<sequence length="490" mass="53534">MNMSLLMILLFFLLSLYLGFRARKGKQMNFEQWAVGGRSFGTLLVFLLMAGENFTTYTFLGASGAAYGLGGPTIYVFSALCYIVMYWVTPIVWRYGKEHRLLTQSDFFQSKYNSPALGVLAAVVGVVSMVPYLVLQLKGLGIIVSEASYGLISPTVAVWIGMLSVAFYVMVSGIHGSAWTAVIKDIVMLVVIVFVALYLPYHYYGGLKPMFQAIDAAKPGFLLVPDKGLSVSWYISTCILFAFGASMWPHMYSAIFTSRTESALRKNAALTPLYQLVLVLVLFIGFAAILQVPGLQGPDMDLALFKMAKNVFDPWFVGVIGAAGILAALVPSSLLLMAAATLLSKNVYKVWKPQTPDDQLARITRWLVPVIALICLYFTFHGGKTIITLLIMAYGFVTQLFPALVFSLQRKNVLTLQGAFCGIIAGVVVVGYVTVTNMTMDKIFPFFPQAVKDLDIGIVALIVNVVVSLVVSMATRHLDLGKRGQADAAV</sequence>
<dbReference type="CDD" id="cd10322">
    <property type="entry name" value="SLC5sbd"/>
    <property type="match status" value="1"/>
</dbReference>
<feature type="transmembrane region" description="Helical" evidence="8">
    <location>
        <begin position="273"/>
        <end position="295"/>
    </location>
</feature>
<feature type="transmembrane region" description="Helical" evidence="8">
    <location>
        <begin position="147"/>
        <end position="170"/>
    </location>
</feature>
<keyword evidence="4 8" id="KW-0812">Transmembrane</keyword>
<dbReference type="RefSeq" id="WP_122924207.1">
    <property type="nucleotide sequence ID" value="NZ_RHHU01000010.1"/>
</dbReference>
<organism evidence="9 10">
    <name type="scientific">Brevibacillus nitrificans</name>
    <dbReference type="NCBI Taxonomy" id="651560"/>
    <lineage>
        <taxon>Bacteria</taxon>
        <taxon>Bacillati</taxon>
        <taxon>Bacillota</taxon>
        <taxon>Bacilli</taxon>
        <taxon>Bacillales</taxon>
        <taxon>Paenibacillaceae</taxon>
        <taxon>Brevibacillus</taxon>
    </lineage>
</organism>
<dbReference type="InterPro" id="IPR050277">
    <property type="entry name" value="Sodium:Solute_Symporter"/>
</dbReference>
<dbReference type="EMBL" id="RHHU01000010">
    <property type="protein sequence ID" value="RNB83687.1"/>
    <property type="molecule type" value="Genomic_DNA"/>
</dbReference>
<feature type="transmembrane region" description="Helical" evidence="8">
    <location>
        <begin position="182"/>
        <end position="201"/>
    </location>
</feature>
<feature type="transmembrane region" description="Helical" evidence="8">
    <location>
        <begin position="231"/>
        <end position="252"/>
    </location>
</feature>
<dbReference type="PANTHER" id="PTHR48086:SF8">
    <property type="entry name" value="MONOCARBOXYLIC ACID PERMEASE"/>
    <property type="match status" value="1"/>
</dbReference>
<comment type="similarity">
    <text evidence="2 7">Belongs to the sodium:solute symporter (SSF) (TC 2.A.21) family.</text>
</comment>
<dbReference type="PANTHER" id="PTHR48086">
    <property type="entry name" value="SODIUM/PROLINE SYMPORTER-RELATED"/>
    <property type="match status" value="1"/>
</dbReference>
<protein>
    <submittedName>
        <fullName evidence="9">Sodium:solute symporter family protein</fullName>
    </submittedName>
</protein>
<evidence type="ECO:0000256" key="7">
    <source>
        <dbReference type="RuleBase" id="RU362091"/>
    </source>
</evidence>
<comment type="caution">
    <text evidence="9">The sequence shown here is derived from an EMBL/GenBank/DDBJ whole genome shotgun (WGS) entry which is preliminary data.</text>
</comment>
<evidence type="ECO:0000256" key="1">
    <source>
        <dbReference type="ARBA" id="ARBA00004141"/>
    </source>
</evidence>
<dbReference type="AlphaFoldDB" id="A0A3M8D8J7"/>
<feature type="transmembrane region" description="Helical" evidence="8">
    <location>
        <begin position="363"/>
        <end position="380"/>
    </location>
</feature>
<dbReference type="PROSITE" id="PS50283">
    <property type="entry name" value="NA_SOLUT_SYMP_3"/>
    <property type="match status" value="1"/>
</dbReference>
<evidence type="ECO:0000256" key="6">
    <source>
        <dbReference type="ARBA" id="ARBA00023136"/>
    </source>
</evidence>
<dbReference type="Gene3D" id="1.20.1730.10">
    <property type="entry name" value="Sodium/glucose cotransporter"/>
    <property type="match status" value="1"/>
</dbReference>
<dbReference type="Pfam" id="PF00474">
    <property type="entry name" value="SSF"/>
    <property type="match status" value="1"/>
</dbReference>
<evidence type="ECO:0000256" key="4">
    <source>
        <dbReference type="ARBA" id="ARBA00022692"/>
    </source>
</evidence>
<evidence type="ECO:0000256" key="3">
    <source>
        <dbReference type="ARBA" id="ARBA00022448"/>
    </source>
</evidence>
<dbReference type="InterPro" id="IPR001734">
    <property type="entry name" value="Na/solute_symporter"/>
</dbReference>
<keyword evidence="5 8" id="KW-1133">Transmembrane helix</keyword>
<comment type="subcellular location">
    <subcellularLocation>
        <location evidence="1">Membrane</location>
        <topology evidence="1">Multi-pass membrane protein</topology>
    </subcellularLocation>
</comment>
<reference evidence="9 10" key="1">
    <citation type="submission" date="2018-10" db="EMBL/GenBank/DDBJ databases">
        <title>Phylogenomics of Brevibacillus.</title>
        <authorList>
            <person name="Dunlap C."/>
        </authorList>
    </citation>
    <scope>NUCLEOTIDE SEQUENCE [LARGE SCALE GENOMIC DNA]</scope>
    <source>
        <strain evidence="9 10">JCM 15774</strain>
    </source>
</reference>
<dbReference type="GO" id="GO:0022857">
    <property type="term" value="F:transmembrane transporter activity"/>
    <property type="evidence" value="ECO:0007669"/>
    <property type="project" value="InterPro"/>
</dbReference>
<dbReference type="Proteomes" id="UP000269573">
    <property type="component" value="Unassembled WGS sequence"/>
</dbReference>
<feature type="transmembrane region" description="Helical" evidence="8">
    <location>
        <begin position="386"/>
        <end position="406"/>
    </location>
</feature>
<dbReference type="GO" id="GO:0005886">
    <property type="term" value="C:plasma membrane"/>
    <property type="evidence" value="ECO:0007669"/>
    <property type="project" value="TreeGrafter"/>
</dbReference>